<evidence type="ECO:0000259" key="3">
    <source>
        <dbReference type="Pfam" id="PF00685"/>
    </source>
</evidence>
<gene>
    <name evidence="4" type="ORF">HHI36_013980</name>
</gene>
<dbReference type="InterPro" id="IPR000863">
    <property type="entry name" value="Sulfotransferase_dom"/>
</dbReference>
<feature type="domain" description="Sulfotransferase" evidence="3">
    <location>
        <begin position="57"/>
        <end position="182"/>
    </location>
</feature>
<accession>A0ABD2N1I4</accession>
<comment type="caution">
    <text evidence="4">The sequence shown here is derived from an EMBL/GenBank/DDBJ whole genome shotgun (WGS) entry which is preliminary data.</text>
</comment>
<comment type="similarity">
    <text evidence="1">Belongs to the sulfotransferase 1 family.</text>
</comment>
<evidence type="ECO:0000256" key="2">
    <source>
        <dbReference type="ARBA" id="ARBA00022679"/>
    </source>
</evidence>
<dbReference type="InterPro" id="IPR027417">
    <property type="entry name" value="P-loop_NTPase"/>
</dbReference>
<keyword evidence="2" id="KW-0808">Transferase</keyword>
<evidence type="ECO:0000313" key="4">
    <source>
        <dbReference type="EMBL" id="KAL3272504.1"/>
    </source>
</evidence>
<dbReference type="Proteomes" id="UP001516400">
    <property type="component" value="Unassembled WGS sequence"/>
</dbReference>
<dbReference type="EMBL" id="JABFTP020000062">
    <property type="protein sequence ID" value="KAL3272504.1"/>
    <property type="molecule type" value="Genomic_DNA"/>
</dbReference>
<reference evidence="4 5" key="1">
    <citation type="journal article" date="2021" name="BMC Biol.">
        <title>Horizontally acquired antibacterial genes associated with adaptive radiation of ladybird beetles.</title>
        <authorList>
            <person name="Li H.S."/>
            <person name="Tang X.F."/>
            <person name="Huang Y.H."/>
            <person name="Xu Z.Y."/>
            <person name="Chen M.L."/>
            <person name="Du X.Y."/>
            <person name="Qiu B.Y."/>
            <person name="Chen P.T."/>
            <person name="Zhang W."/>
            <person name="Slipinski A."/>
            <person name="Escalona H.E."/>
            <person name="Waterhouse R.M."/>
            <person name="Zwick A."/>
            <person name="Pang H."/>
        </authorList>
    </citation>
    <scope>NUCLEOTIDE SEQUENCE [LARGE SCALE GENOMIC DNA]</scope>
    <source>
        <strain evidence="4">SYSU2018</strain>
    </source>
</reference>
<dbReference type="SUPFAM" id="SSF52540">
    <property type="entry name" value="P-loop containing nucleoside triphosphate hydrolases"/>
    <property type="match status" value="1"/>
</dbReference>
<evidence type="ECO:0000256" key="1">
    <source>
        <dbReference type="ARBA" id="ARBA00005771"/>
    </source>
</evidence>
<keyword evidence="5" id="KW-1185">Reference proteome</keyword>
<organism evidence="4 5">
    <name type="scientific">Cryptolaemus montrouzieri</name>
    <dbReference type="NCBI Taxonomy" id="559131"/>
    <lineage>
        <taxon>Eukaryota</taxon>
        <taxon>Metazoa</taxon>
        <taxon>Ecdysozoa</taxon>
        <taxon>Arthropoda</taxon>
        <taxon>Hexapoda</taxon>
        <taxon>Insecta</taxon>
        <taxon>Pterygota</taxon>
        <taxon>Neoptera</taxon>
        <taxon>Endopterygota</taxon>
        <taxon>Coleoptera</taxon>
        <taxon>Polyphaga</taxon>
        <taxon>Cucujiformia</taxon>
        <taxon>Coccinelloidea</taxon>
        <taxon>Coccinellidae</taxon>
        <taxon>Scymninae</taxon>
        <taxon>Scymnini</taxon>
        <taxon>Cryptolaemus</taxon>
    </lineage>
</organism>
<dbReference type="PANTHER" id="PTHR11783">
    <property type="entry name" value="SULFOTRANSFERASE SULT"/>
    <property type="match status" value="1"/>
</dbReference>
<name>A0ABD2N1I4_9CUCU</name>
<sequence length="191" mass="22602">MEKQYECPFNYQELSEEEKNIAAFYNTHMVRLIPTRSCAPALIKKFGKELYNFKPKPEDIWLVGFPRSGTTLTQEILYLLGTDLNYEKAAGAIMDLRFPVLSFVLFRKEEQLPTHKRLEAEEGRRFIKSHYGFDLIHPEILETGCKVVFITRNPKDVIVSSFHYPSYYNRPGHTFEKFWLLFKNDLRKFFS</sequence>
<proteinExistence type="inferred from homology"/>
<protein>
    <recommendedName>
        <fullName evidence="3">Sulfotransferase domain-containing protein</fullName>
    </recommendedName>
</protein>
<dbReference type="Pfam" id="PF00685">
    <property type="entry name" value="Sulfotransfer_1"/>
    <property type="match status" value="1"/>
</dbReference>
<dbReference type="AlphaFoldDB" id="A0ABD2N1I4"/>
<dbReference type="GO" id="GO:0016740">
    <property type="term" value="F:transferase activity"/>
    <property type="evidence" value="ECO:0007669"/>
    <property type="project" value="UniProtKB-KW"/>
</dbReference>
<dbReference type="Gene3D" id="3.40.50.300">
    <property type="entry name" value="P-loop containing nucleotide triphosphate hydrolases"/>
    <property type="match status" value="1"/>
</dbReference>
<evidence type="ECO:0000313" key="5">
    <source>
        <dbReference type="Proteomes" id="UP001516400"/>
    </source>
</evidence>